<dbReference type="InterPro" id="IPR011989">
    <property type="entry name" value="ARM-like"/>
</dbReference>
<evidence type="ECO:0008006" key="3">
    <source>
        <dbReference type="Google" id="ProtNLM"/>
    </source>
</evidence>
<dbReference type="InterPro" id="IPR045065">
    <property type="entry name" value="XPO1/5"/>
</dbReference>
<accession>A0ABR2JJI7</accession>
<dbReference type="PANTHER" id="PTHR11223">
    <property type="entry name" value="EXPORTIN 1/5"/>
    <property type="match status" value="1"/>
</dbReference>
<proteinExistence type="predicted"/>
<name>A0ABR2JJI7_9EUKA</name>
<sequence length="925" mass="105779">MEEVPQAPDFDFSLEKFENAMVSIQNQDDNLAGALQYVQAWELTQPSIFQACEILKSSQNQIAHFFAALALDHKIPHVWKLVNKENREQIIKFISERIFMYENNLVITATLARALAHIAVYDFPEEWEGYDTYLFPDNENNATFLMLEAFFTDSEESKFITEHRRQQLRNSLNRKVEFFLPRIQTALTNPELAEKAICTYTAMVKWAPGSAISIEFVQAIFTQFIINQSTTQVSVDCLKRIFLRRTDSASIFDRFKYIILESLSTVKLPTGLLITNIPTVLKFAISICYRYMMPIEKMIIQSSDTKSQQYLTSIITTILSVRDNIPNKLWMMWFDIFQRIVDQNLNTMPLKYSSIIFKPMLPIIMQNLYEMLPYSVDEDGTLRVQAQNSFAKLVEVDYEAVQTFLEPQVSSPSLCYALGCLMSVRAPKQDMASFVQIVEVLFEDCKSKIESDDEAYIIALMFGFSRSASFLSTLGHFGRFLEIVISCLQNSSEKLSQAAIYALLYTARNDPELFMADDTKIILDNLIQMSETFVIQLPDESAVRIFECLLILIDKMNEPQKIQELFGPVVAILQNPALEKPVRTALFIISKLSKYKVSQPNQVPRNQLPQPQNDVLYGMKFAPFVIGPTCQLAKAVVVSHESNIEDIELLLNALAALISCYESYQAAEESIKGCLALFFERRQILPYFFNFITSVRKNQKFFDMNSLFQNIMESFVFPIIPEDVSVVPDDAPLAEILNMVASFEKTNINIEWIIKVGLGQGLISYNKEVNEAAANAVVRVFREMETPDLRSLFMQIGVKVFVAIFQSLADSMHKPSSTALIRMIYDICLLIMNGIEVPNELKDFIFQALQSVFQNDVNDESLFNKFIEFIVNTLSAIGNTSKQMNFKQFEDGVANFLIMQNKYSPGDASEFKIYNEPADPFFFLF</sequence>
<dbReference type="Proteomes" id="UP001470230">
    <property type="component" value="Unassembled WGS sequence"/>
</dbReference>
<keyword evidence="2" id="KW-1185">Reference proteome</keyword>
<evidence type="ECO:0000313" key="2">
    <source>
        <dbReference type="Proteomes" id="UP001470230"/>
    </source>
</evidence>
<protein>
    <recommendedName>
        <fullName evidence="3">Importin N-terminal domain-containing protein</fullName>
    </recommendedName>
</protein>
<dbReference type="Gene3D" id="1.25.10.10">
    <property type="entry name" value="Leucine-rich Repeat Variant"/>
    <property type="match status" value="1"/>
</dbReference>
<organism evidence="1 2">
    <name type="scientific">Tritrichomonas musculus</name>
    <dbReference type="NCBI Taxonomy" id="1915356"/>
    <lineage>
        <taxon>Eukaryota</taxon>
        <taxon>Metamonada</taxon>
        <taxon>Parabasalia</taxon>
        <taxon>Tritrichomonadida</taxon>
        <taxon>Tritrichomonadidae</taxon>
        <taxon>Tritrichomonas</taxon>
    </lineage>
</organism>
<dbReference type="InterPro" id="IPR016024">
    <property type="entry name" value="ARM-type_fold"/>
</dbReference>
<reference evidence="1 2" key="1">
    <citation type="submission" date="2024-04" db="EMBL/GenBank/DDBJ databases">
        <title>Tritrichomonas musculus Genome.</title>
        <authorList>
            <person name="Alves-Ferreira E."/>
            <person name="Grigg M."/>
            <person name="Lorenzi H."/>
            <person name="Galac M."/>
        </authorList>
    </citation>
    <scope>NUCLEOTIDE SEQUENCE [LARGE SCALE GENOMIC DNA]</scope>
    <source>
        <strain evidence="1 2">EAF2021</strain>
    </source>
</reference>
<dbReference type="SUPFAM" id="SSF48371">
    <property type="entry name" value="ARM repeat"/>
    <property type="match status" value="1"/>
</dbReference>
<gene>
    <name evidence="1" type="ORF">M9Y10_004792</name>
</gene>
<comment type="caution">
    <text evidence="1">The sequence shown here is derived from an EMBL/GenBank/DDBJ whole genome shotgun (WGS) entry which is preliminary data.</text>
</comment>
<dbReference type="EMBL" id="JAPFFF010000011">
    <property type="protein sequence ID" value="KAK8878029.1"/>
    <property type="molecule type" value="Genomic_DNA"/>
</dbReference>
<dbReference type="PANTHER" id="PTHR11223:SF2">
    <property type="entry name" value="EXPORTIN-1"/>
    <property type="match status" value="1"/>
</dbReference>
<evidence type="ECO:0000313" key="1">
    <source>
        <dbReference type="EMBL" id="KAK8878029.1"/>
    </source>
</evidence>